<dbReference type="OrthoDB" id="2926200at2"/>
<evidence type="ECO:0000313" key="1">
    <source>
        <dbReference type="EMBL" id="RIW30735.1"/>
    </source>
</evidence>
<dbReference type="Proteomes" id="UP000265801">
    <property type="component" value="Unassembled WGS sequence"/>
</dbReference>
<dbReference type="AlphaFoldDB" id="A0A3A1QSY8"/>
<name>A0A3A1QSY8_9BACI</name>
<protein>
    <submittedName>
        <fullName evidence="1">Uncharacterized protein</fullName>
    </submittedName>
</protein>
<dbReference type="EMBL" id="QXIR01000025">
    <property type="protein sequence ID" value="RIW30735.1"/>
    <property type="molecule type" value="Genomic_DNA"/>
</dbReference>
<comment type="caution">
    <text evidence="1">The sequence shown here is derived from an EMBL/GenBank/DDBJ whole genome shotgun (WGS) entry which is preliminary data.</text>
</comment>
<accession>A0A3A1QSY8</accession>
<sequence length="97" mass="11505">MGEALHVILREIKQGQKMMSDMNERLMNVEQKLMPELNGKLLNIDTTVNRIEAAQTEDVIGLLKTRRKYTDTEFDYLHSRLTHMDKRLYQLEKRDGR</sequence>
<evidence type="ECO:0000313" key="2">
    <source>
        <dbReference type="Proteomes" id="UP000265801"/>
    </source>
</evidence>
<organism evidence="1 2">
    <name type="scientific">Bacillus salacetis</name>
    <dbReference type="NCBI Taxonomy" id="2315464"/>
    <lineage>
        <taxon>Bacteria</taxon>
        <taxon>Bacillati</taxon>
        <taxon>Bacillota</taxon>
        <taxon>Bacilli</taxon>
        <taxon>Bacillales</taxon>
        <taxon>Bacillaceae</taxon>
        <taxon>Bacillus</taxon>
    </lineage>
</organism>
<gene>
    <name evidence="1" type="ORF">D3H55_16550</name>
</gene>
<proteinExistence type="predicted"/>
<reference evidence="1 2" key="1">
    <citation type="submission" date="2018-09" db="EMBL/GenBank/DDBJ databases">
        <title>Bacillus saliacetes sp. nov., isolated from Thai shrimp paste (Ka-pi).</title>
        <authorList>
            <person name="Daroonpunt R."/>
            <person name="Tanasupawat S."/>
            <person name="Yiamsombut S."/>
        </authorList>
    </citation>
    <scope>NUCLEOTIDE SEQUENCE [LARGE SCALE GENOMIC DNA]</scope>
    <source>
        <strain evidence="1 2">SKP7-4</strain>
    </source>
</reference>
<keyword evidence="2" id="KW-1185">Reference proteome</keyword>
<dbReference type="RefSeq" id="WP_119548429.1">
    <property type="nucleotide sequence ID" value="NZ_QXIR01000025.1"/>
</dbReference>